<reference evidence="3 4" key="1">
    <citation type="journal article" date="2018" name="Biotechnol. Biofuels">
        <title>Integrative visual omics of the white-rot fungus Polyporus brumalis exposes the biotechnological potential of its oxidative enzymes for delignifying raw plant biomass.</title>
        <authorList>
            <person name="Miyauchi S."/>
            <person name="Rancon A."/>
            <person name="Drula E."/>
            <person name="Hage H."/>
            <person name="Chaduli D."/>
            <person name="Favel A."/>
            <person name="Grisel S."/>
            <person name="Henrissat B."/>
            <person name="Herpoel-Gimbert I."/>
            <person name="Ruiz-Duenas F.J."/>
            <person name="Chevret D."/>
            <person name="Hainaut M."/>
            <person name="Lin J."/>
            <person name="Wang M."/>
            <person name="Pangilinan J."/>
            <person name="Lipzen A."/>
            <person name="Lesage-Meessen L."/>
            <person name="Navarro D."/>
            <person name="Riley R."/>
            <person name="Grigoriev I.V."/>
            <person name="Zhou S."/>
            <person name="Raouche S."/>
            <person name="Rosso M.N."/>
        </authorList>
    </citation>
    <scope>NUCLEOTIDE SEQUENCE [LARGE SCALE GENOMIC DNA]</scope>
    <source>
        <strain evidence="3 4">BRFM 1820</strain>
    </source>
</reference>
<dbReference type="AlphaFoldDB" id="A0A371CYU4"/>
<protein>
    <submittedName>
        <fullName evidence="3">Uncharacterized protein</fullName>
    </submittedName>
</protein>
<dbReference type="OrthoDB" id="2779451at2759"/>
<gene>
    <name evidence="3" type="ORF">OH76DRAFT_955436</name>
</gene>
<name>A0A371CYU4_9APHY</name>
<evidence type="ECO:0000313" key="3">
    <source>
        <dbReference type="EMBL" id="RDX45461.1"/>
    </source>
</evidence>
<evidence type="ECO:0000256" key="1">
    <source>
        <dbReference type="SAM" id="MobiDB-lite"/>
    </source>
</evidence>
<feature type="region of interest" description="Disordered" evidence="1">
    <location>
        <begin position="34"/>
        <end position="56"/>
    </location>
</feature>
<evidence type="ECO:0000313" key="4">
    <source>
        <dbReference type="Proteomes" id="UP000256964"/>
    </source>
</evidence>
<keyword evidence="2" id="KW-0812">Transmembrane</keyword>
<organism evidence="3 4">
    <name type="scientific">Lentinus brumalis</name>
    <dbReference type="NCBI Taxonomy" id="2498619"/>
    <lineage>
        <taxon>Eukaryota</taxon>
        <taxon>Fungi</taxon>
        <taxon>Dikarya</taxon>
        <taxon>Basidiomycota</taxon>
        <taxon>Agaricomycotina</taxon>
        <taxon>Agaricomycetes</taxon>
        <taxon>Polyporales</taxon>
        <taxon>Polyporaceae</taxon>
        <taxon>Lentinus</taxon>
    </lineage>
</organism>
<keyword evidence="2" id="KW-0472">Membrane</keyword>
<proteinExistence type="predicted"/>
<dbReference type="EMBL" id="KZ857437">
    <property type="protein sequence ID" value="RDX45461.1"/>
    <property type="molecule type" value="Genomic_DNA"/>
</dbReference>
<sequence>MAPPKKHPNPLLFVGISALSFVAFYATLRYREATHPASAQPRQADHPLVPPRRKDP</sequence>
<dbReference type="Proteomes" id="UP000256964">
    <property type="component" value="Unassembled WGS sequence"/>
</dbReference>
<evidence type="ECO:0000256" key="2">
    <source>
        <dbReference type="SAM" id="Phobius"/>
    </source>
</evidence>
<feature type="transmembrane region" description="Helical" evidence="2">
    <location>
        <begin position="12"/>
        <end position="28"/>
    </location>
</feature>
<keyword evidence="4" id="KW-1185">Reference proteome</keyword>
<accession>A0A371CYU4</accession>
<keyword evidence="2" id="KW-1133">Transmembrane helix</keyword>